<comment type="subcellular location">
    <subcellularLocation>
        <location evidence="1 12">Golgi apparatus</location>
        <location evidence="1 12">Golgi stack membrane</location>
        <topology evidence="1 12">Single-pass type II membrane protein</topology>
    </subcellularLocation>
</comment>
<dbReference type="GO" id="GO:0032580">
    <property type="term" value="C:Golgi cisterna membrane"/>
    <property type="evidence" value="ECO:0007669"/>
    <property type="project" value="UniProtKB-SubCell"/>
</dbReference>
<reference evidence="15 16" key="1">
    <citation type="journal article" date="2007" name="Nature">
        <title>Evolution of genes and genomes on the Drosophila phylogeny.</title>
        <authorList>
            <consortium name="Drosophila 12 Genomes Consortium"/>
            <person name="Clark A.G."/>
            <person name="Eisen M.B."/>
            <person name="Smith D.R."/>
            <person name="Bergman C.M."/>
            <person name="Oliver B."/>
            <person name="Markow T.A."/>
            <person name="Kaufman T.C."/>
            <person name="Kellis M."/>
            <person name="Gelbart W."/>
            <person name="Iyer V.N."/>
            <person name="Pollard D.A."/>
            <person name="Sackton T.B."/>
            <person name="Larracuente A.M."/>
            <person name="Singh N.D."/>
            <person name="Abad J.P."/>
            <person name="Abt D.N."/>
            <person name="Adryan B."/>
            <person name="Aguade M."/>
            <person name="Akashi H."/>
            <person name="Anderson W.W."/>
            <person name="Aquadro C.F."/>
            <person name="Ardell D.H."/>
            <person name="Arguello R."/>
            <person name="Artieri C.G."/>
            <person name="Barbash D.A."/>
            <person name="Barker D."/>
            <person name="Barsanti P."/>
            <person name="Batterham P."/>
            <person name="Batzoglou S."/>
            <person name="Begun D."/>
            <person name="Bhutkar A."/>
            <person name="Blanco E."/>
            <person name="Bosak S.A."/>
            <person name="Bradley R.K."/>
            <person name="Brand A.D."/>
            <person name="Brent M.R."/>
            <person name="Brooks A.N."/>
            <person name="Brown R.H."/>
            <person name="Butlin R.K."/>
            <person name="Caggese C."/>
            <person name="Calvi B.R."/>
            <person name="Bernardo de Carvalho A."/>
            <person name="Caspi A."/>
            <person name="Castrezana S."/>
            <person name="Celniker S.E."/>
            <person name="Chang J.L."/>
            <person name="Chapple C."/>
            <person name="Chatterji S."/>
            <person name="Chinwalla A."/>
            <person name="Civetta A."/>
            <person name="Clifton S.W."/>
            <person name="Comeron J.M."/>
            <person name="Costello J.C."/>
            <person name="Coyne J.A."/>
            <person name="Daub J."/>
            <person name="David R.G."/>
            <person name="Delcher A.L."/>
            <person name="Delehaunty K."/>
            <person name="Do C.B."/>
            <person name="Ebling H."/>
            <person name="Edwards K."/>
            <person name="Eickbush T."/>
            <person name="Evans J.D."/>
            <person name="Filipski A."/>
            <person name="Findeiss S."/>
            <person name="Freyhult E."/>
            <person name="Fulton L."/>
            <person name="Fulton R."/>
            <person name="Garcia A.C."/>
            <person name="Gardiner A."/>
            <person name="Garfield D.A."/>
            <person name="Garvin B.E."/>
            <person name="Gibson G."/>
            <person name="Gilbert D."/>
            <person name="Gnerre S."/>
            <person name="Godfrey J."/>
            <person name="Good R."/>
            <person name="Gotea V."/>
            <person name="Gravely B."/>
            <person name="Greenberg A.J."/>
            <person name="Griffiths-Jones S."/>
            <person name="Gross S."/>
            <person name="Guigo R."/>
            <person name="Gustafson E.A."/>
            <person name="Haerty W."/>
            <person name="Hahn M.W."/>
            <person name="Halligan D.L."/>
            <person name="Halpern A.L."/>
            <person name="Halter G.M."/>
            <person name="Han M.V."/>
            <person name="Heger A."/>
            <person name="Hillier L."/>
            <person name="Hinrichs A.S."/>
            <person name="Holmes I."/>
            <person name="Hoskins R.A."/>
            <person name="Hubisz M.J."/>
            <person name="Hultmark D."/>
            <person name="Huntley M.A."/>
            <person name="Jaffe D.B."/>
            <person name="Jagadeeshan S."/>
            <person name="Jeck W.R."/>
            <person name="Johnson J."/>
            <person name="Jones C.D."/>
            <person name="Jordan W.C."/>
            <person name="Karpen G.H."/>
            <person name="Kataoka E."/>
            <person name="Keightley P.D."/>
            <person name="Kheradpour P."/>
            <person name="Kirkness E.F."/>
            <person name="Koerich L.B."/>
            <person name="Kristiansen K."/>
            <person name="Kudrna D."/>
            <person name="Kulathinal R.J."/>
            <person name="Kumar S."/>
            <person name="Kwok R."/>
            <person name="Lander E."/>
            <person name="Langley C.H."/>
            <person name="Lapoint R."/>
            <person name="Lazzaro B.P."/>
            <person name="Lee S.J."/>
            <person name="Levesque L."/>
            <person name="Li R."/>
            <person name="Lin C.F."/>
            <person name="Lin M.F."/>
            <person name="Lindblad-Toh K."/>
            <person name="Llopart A."/>
            <person name="Long M."/>
            <person name="Low L."/>
            <person name="Lozovsky E."/>
            <person name="Lu J."/>
            <person name="Luo M."/>
            <person name="Machado C.A."/>
            <person name="Makalowski W."/>
            <person name="Marzo M."/>
            <person name="Matsuda M."/>
            <person name="Matzkin L."/>
            <person name="McAllister B."/>
            <person name="McBride C.S."/>
            <person name="McKernan B."/>
            <person name="McKernan K."/>
            <person name="Mendez-Lago M."/>
            <person name="Minx P."/>
            <person name="Mollenhauer M.U."/>
            <person name="Montooth K."/>
            <person name="Mount S.M."/>
            <person name="Mu X."/>
            <person name="Myers E."/>
            <person name="Negre B."/>
            <person name="Newfeld S."/>
            <person name="Nielsen R."/>
            <person name="Noor M.A."/>
            <person name="O'Grady P."/>
            <person name="Pachter L."/>
            <person name="Papaceit M."/>
            <person name="Parisi M.J."/>
            <person name="Parisi M."/>
            <person name="Parts L."/>
            <person name="Pedersen J.S."/>
            <person name="Pesole G."/>
            <person name="Phillippy A.M."/>
            <person name="Ponting C.P."/>
            <person name="Pop M."/>
            <person name="Porcelli D."/>
            <person name="Powell J.R."/>
            <person name="Prohaska S."/>
            <person name="Pruitt K."/>
            <person name="Puig M."/>
            <person name="Quesneville H."/>
            <person name="Ram K.R."/>
            <person name="Rand D."/>
            <person name="Rasmussen M.D."/>
            <person name="Reed L.K."/>
            <person name="Reenan R."/>
            <person name="Reily A."/>
            <person name="Remington K.A."/>
            <person name="Rieger T.T."/>
            <person name="Ritchie M.G."/>
            <person name="Robin C."/>
            <person name="Rogers Y.H."/>
            <person name="Rohde C."/>
            <person name="Rozas J."/>
            <person name="Rubenfield M.J."/>
            <person name="Ruiz A."/>
            <person name="Russo S."/>
            <person name="Salzberg S.L."/>
            <person name="Sanchez-Gracia A."/>
            <person name="Saranga D.J."/>
            <person name="Sato H."/>
            <person name="Schaeffer S.W."/>
            <person name="Schatz M.C."/>
            <person name="Schlenke T."/>
            <person name="Schwartz R."/>
            <person name="Segarra C."/>
            <person name="Singh R.S."/>
            <person name="Sirot L."/>
            <person name="Sirota M."/>
            <person name="Sisneros N.B."/>
            <person name="Smith C.D."/>
            <person name="Smith T.F."/>
            <person name="Spieth J."/>
            <person name="Stage D.E."/>
            <person name="Stark A."/>
            <person name="Stephan W."/>
            <person name="Strausberg R.L."/>
            <person name="Strempel S."/>
            <person name="Sturgill D."/>
            <person name="Sutton G."/>
            <person name="Sutton G.G."/>
            <person name="Tao W."/>
            <person name="Teichmann S."/>
            <person name="Tobari Y.N."/>
            <person name="Tomimura Y."/>
            <person name="Tsolas J.M."/>
            <person name="Valente V.L."/>
            <person name="Venter E."/>
            <person name="Venter J.C."/>
            <person name="Vicario S."/>
            <person name="Vieira F.G."/>
            <person name="Vilella A.J."/>
            <person name="Villasante A."/>
            <person name="Walenz B."/>
            <person name="Wang J."/>
            <person name="Wasserman M."/>
            <person name="Watts T."/>
            <person name="Wilson D."/>
            <person name="Wilson R.K."/>
            <person name="Wing R.A."/>
            <person name="Wolfner M.F."/>
            <person name="Wong A."/>
            <person name="Wong G.K."/>
            <person name="Wu C.I."/>
            <person name="Wu G."/>
            <person name="Yamamoto D."/>
            <person name="Yang H.P."/>
            <person name="Yang S.P."/>
            <person name="Yorke J.A."/>
            <person name="Yoshida K."/>
            <person name="Zdobnov E."/>
            <person name="Zhang P."/>
            <person name="Zhang Y."/>
            <person name="Zimin A.V."/>
            <person name="Baldwin J."/>
            <person name="Abdouelleil A."/>
            <person name="Abdulkadir J."/>
            <person name="Abebe A."/>
            <person name="Abera B."/>
            <person name="Abreu J."/>
            <person name="Acer S.C."/>
            <person name="Aftuck L."/>
            <person name="Alexander A."/>
            <person name="An P."/>
            <person name="Anderson E."/>
            <person name="Anderson S."/>
            <person name="Arachi H."/>
            <person name="Azer M."/>
            <person name="Bachantsang P."/>
            <person name="Barry A."/>
            <person name="Bayul T."/>
            <person name="Berlin A."/>
            <person name="Bessette D."/>
            <person name="Bloom T."/>
            <person name="Blye J."/>
            <person name="Boguslavskiy L."/>
            <person name="Bonnet C."/>
            <person name="Boukhgalter B."/>
            <person name="Bourzgui I."/>
            <person name="Brown A."/>
            <person name="Cahill P."/>
            <person name="Channer S."/>
            <person name="Cheshatsang Y."/>
            <person name="Chuda L."/>
            <person name="Citroen M."/>
            <person name="Collymore A."/>
            <person name="Cooke P."/>
            <person name="Costello M."/>
            <person name="D'Aco K."/>
            <person name="Daza R."/>
            <person name="De Haan G."/>
            <person name="DeGray S."/>
            <person name="DeMaso C."/>
            <person name="Dhargay N."/>
            <person name="Dooley K."/>
            <person name="Dooley E."/>
            <person name="Doricent M."/>
            <person name="Dorje P."/>
            <person name="Dorjee K."/>
            <person name="Dupes A."/>
            <person name="Elong R."/>
            <person name="Falk J."/>
            <person name="Farina A."/>
            <person name="Faro S."/>
            <person name="Ferguson D."/>
            <person name="Fisher S."/>
            <person name="Foley C.D."/>
            <person name="Franke A."/>
            <person name="Friedrich D."/>
            <person name="Gadbois L."/>
            <person name="Gearin G."/>
            <person name="Gearin C.R."/>
            <person name="Giannoukos G."/>
            <person name="Goode T."/>
            <person name="Graham J."/>
            <person name="Grandbois E."/>
            <person name="Grewal S."/>
            <person name="Gyaltsen K."/>
            <person name="Hafez N."/>
            <person name="Hagos B."/>
            <person name="Hall J."/>
            <person name="Henson C."/>
            <person name="Hollinger A."/>
            <person name="Honan T."/>
            <person name="Huard M.D."/>
            <person name="Hughes L."/>
            <person name="Hurhula B."/>
            <person name="Husby M.E."/>
            <person name="Kamat A."/>
            <person name="Kanga B."/>
            <person name="Kashin S."/>
            <person name="Khazanovich D."/>
            <person name="Kisner P."/>
            <person name="Lance K."/>
            <person name="Lara M."/>
            <person name="Lee W."/>
            <person name="Lennon N."/>
            <person name="Letendre F."/>
            <person name="LeVine R."/>
            <person name="Lipovsky A."/>
            <person name="Liu X."/>
            <person name="Liu J."/>
            <person name="Liu S."/>
            <person name="Lokyitsang T."/>
            <person name="Lokyitsang Y."/>
            <person name="Lubonja R."/>
            <person name="Lui A."/>
            <person name="MacDonald P."/>
            <person name="Magnisalis V."/>
            <person name="Maru K."/>
            <person name="Matthews C."/>
            <person name="McCusker W."/>
            <person name="McDonough S."/>
            <person name="Mehta T."/>
            <person name="Meldrim J."/>
            <person name="Meneus L."/>
            <person name="Mihai O."/>
            <person name="Mihalev A."/>
            <person name="Mihova T."/>
            <person name="Mittelman R."/>
            <person name="Mlenga V."/>
            <person name="Montmayeur A."/>
            <person name="Mulrain L."/>
            <person name="Navidi A."/>
            <person name="Naylor J."/>
            <person name="Negash T."/>
            <person name="Nguyen T."/>
            <person name="Nguyen N."/>
            <person name="Nicol R."/>
            <person name="Norbu C."/>
            <person name="Norbu N."/>
            <person name="Novod N."/>
            <person name="O'Neill B."/>
            <person name="Osman S."/>
            <person name="Markiewicz E."/>
            <person name="Oyono O.L."/>
            <person name="Patti C."/>
            <person name="Phunkhang P."/>
            <person name="Pierre F."/>
            <person name="Priest M."/>
            <person name="Raghuraman S."/>
            <person name="Rege F."/>
            <person name="Reyes R."/>
            <person name="Rise C."/>
            <person name="Rogov P."/>
            <person name="Ross K."/>
            <person name="Ryan E."/>
            <person name="Settipalli S."/>
            <person name="Shea T."/>
            <person name="Sherpa N."/>
            <person name="Shi L."/>
            <person name="Shih D."/>
            <person name="Sparrow T."/>
            <person name="Spaulding J."/>
            <person name="Stalker J."/>
            <person name="Stange-Thomann N."/>
            <person name="Stavropoulos S."/>
            <person name="Stone C."/>
            <person name="Strader C."/>
            <person name="Tesfaye S."/>
            <person name="Thomson T."/>
            <person name="Thoulutsang Y."/>
            <person name="Thoulutsang D."/>
            <person name="Topham K."/>
            <person name="Topping I."/>
            <person name="Tsamla T."/>
            <person name="Vassiliev H."/>
            <person name="Vo A."/>
            <person name="Wangchuk T."/>
            <person name="Wangdi T."/>
            <person name="Weiand M."/>
            <person name="Wilkinson J."/>
            <person name="Wilson A."/>
            <person name="Yadav S."/>
            <person name="Young G."/>
            <person name="Yu Q."/>
            <person name="Zembek L."/>
            <person name="Zhong D."/>
            <person name="Zimmer A."/>
            <person name="Zwirko Z."/>
            <person name="Jaffe D.B."/>
            <person name="Alvarez P."/>
            <person name="Brockman W."/>
            <person name="Butler J."/>
            <person name="Chin C."/>
            <person name="Gnerre S."/>
            <person name="Grabherr M."/>
            <person name="Kleber M."/>
            <person name="Mauceli E."/>
            <person name="MacCallum I."/>
        </authorList>
    </citation>
    <scope>NUCLEOTIDE SEQUENCE [LARGE SCALE GENOMIC DNA]</scope>
    <source>
        <strain evidence="16">Tucson 14024-0371.13</strain>
    </source>
</reference>
<dbReference type="Gene3D" id="3.40.50.11660">
    <property type="entry name" value="Glycosyl transferase family 10, C-terminal domain"/>
    <property type="match status" value="1"/>
</dbReference>
<dbReference type="Pfam" id="PF00852">
    <property type="entry name" value="Glyco_transf_10"/>
    <property type="match status" value="1"/>
</dbReference>
<dbReference type="InParanoid" id="B3MYJ1"/>
<evidence type="ECO:0000256" key="12">
    <source>
        <dbReference type="RuleBase" id="RU003832"/>
    </source>
</evidence>
<dbReference type="InterPro" id="IPR031481">
    <property type="entry name" value="Glyco_tran_10_N"/>
</dbReference>
<dbReference type="SUPFAM" id="SSF53756">
    <property type="entry name" value="UDP-Glycosyltransferase/glycogen phosphorylase"/>
    <property type="match status" value="1"/>
</dbReference>
<protein>
    <recommendedName>
        <fullName evidence="12">Fucosyltransferase</fullName>
        <ecNumber evidence="12">2.4.1.-</ecNumber>
    </recommendedName>
</protein>
<keyword evidence="7" id="KW-0735">Signal-anchor</keyword>
<dbReference type="PANTHER" id="PTHR48438">
    <property type="entry name" value="ALPHA-(1,3)-FUCOSYLTRANSFERASE C-RELATED"/>
    <property type="match status" value="1"/>
</dbReference>
<dbReference type="Pfam" id="PF17039">
    <property type="entry name" value="Glyco_tran_10_N"/>
    <property type="match status" value="1"/>
</dbReference>
<organism evidence="15 16">
    <name type="scientific">Drosophila ananassae</name>
    <name type="common">Fruit fly</name>
    <dbReference type="NCBI Taxonomy" id="7217"/>
    <lineage>
        <taxon>Eukaryota</taxon>
        <taxon>Metazoa</taxon>
        <taxon>Ecdysozoa</taxon>
        <taxon>Arthropoda</taxon>
        <taxon>Hexapoda</taxon>
        <taxon>Insecta</taxon>
        <taxon>Pterygota</taxon>
        <taxon>Neoptera</taxon>
        <taxon>Endopterygota</taxon>
        <taxon>Diptera</taxon>
        <taxon>Brachycera</taxon>
        <taxon>Muscomorpha</taxon>
        <taxon>Ephydroidea</taxon>
        <taxon>Drosophilidae</taxon>
        <taxon>Drosophila</taxon>
        <taxon>Sophophora</taxon>
    </lineage>
</organism>
<evidence type="ECO:0000256" key="2">
    <source>
        <dbReference type="ARBA" id="ARBA00004922"/>
    </source>
</evidence>
<feature type="domain" description="Fucosyltransferase N-terminal" evidence="14">
    <location>
        <begin position="116"/>
        <end position="236"/>
    </location>
</feature>
<dbReference type="OrthoDB" id="427096at2759"/>
<dbReference type="InterPro" id="IPR001503">
    <property type="entry name" value="Glyco_trans_10"/>
</dbReference>
<gene>
    <name evidence="15" type="primary">Dana\GF22153</name>
    <name evidence="15" type="synonym">dana_GLEANR_6134</name>
    <name evidence="15" type="ORF">GF22153</name>
</gene>
<dbReference type="AlphaFoldDB" id="B3MYJ1"/>
<dbReference type="eggNOG" id="KOG2619">
    <property type="taxonomic scope" value="Eukaryota"/>
</dbReference>
<accession>B3MYJ1</accession>
<keyword evidence="4 12" id="KW-0328">Glycosyltransferase</keyword>
<name>B3MYJ1_DROAN</name>
<dbReference type="InterPro" id="IPR055270">
    <property type="entry name" value="Glyco_tran_10_C"/>
</dbReference>
<evidence type="ECO:0000259" key="13">
    <source>
        <dbReference type="Pfam" id="PF00852"/>
    </source>
</evidence>
<keyword evidence="10 12" id="KW-0472">Membrane</keyword>
<dbReference type="KEGG" id="dan:6504820"/>
<dbReference type="FunFam" id="3.40.50.11660:FF:000006">
    <property type="entry name" value="Alpha-(1,3)-fucosyltransferase C"/>
    <property type="match status" value="1"/>
</dbReference>
<feature type="domain" description="Fucosyltransferase C-terminal" evidence="13">
    <location>
        <begin position="271"/>
        <end position="445"/>
    </location>
</feature>
<comment type="similarity">
    <text evidence="3 12">Belongs to the glycosyltransferase 10 family.</text>
</comment>
<evidence type="ECO:0000256" key="4">
    <source>
        <dbReference type="ARBA" id="ARBA00022676"/>
    </source>
</evidence>
<dbReference type="HOGENOM" id="CLU_032075_3_2_1"/>
<evidence type="ECO:0000313" key="15">
    <source>
        <dbReference type="EMBL" id="EDV32685.2"/>
    </source>
</evidence>
<dbReference type="PANTHER" id="PTHR48438:SF1">
    <property type="entry name" value="ALPHA-(1,3)-FUCOSYLTRANSFERASE C-RELATED"/>
    <property type="match status" value="1"/>
</dbReference>
<evidence type="ECO:0000256" key="10">
    <source>
        <dbReference type="ARBA" id="ARBA00023136"/>
    </source>
</evidence>
<feature type="transmembrane region" description="Helical" evidence="12">
    <location>
        <begin position="72"/>
        <end position="91"/>
    </location>
</feature>
<evidence type="ECO:0000256" key="11">
    <source>
        <dbReference type="ARBA" id="ARBA00023180"/>
    </source>
</evidence>
<keyword evidence="8 12" id="KW-1133">Transmembrane helix</keyword>
<keyword evidence="16" id="KW-1185">Reference proteome</keyword>
<evidence type="ECO:0000259" key="14">
    <source>
        <dbReference type="Pfam" id="PF17039"/>
    </source>
</evidence>
<dbReference type="STRING" id="7217.B3MYJ1"/>
<dbReference type="InterPro" id="IPR038577">
    <property type="entry name" value="GT10-like_C_sf"/>
</dbReference>
<evidence type="ECO:0000256" key="8">
    <source>
        <dbReference type="ARBA" id="ARBA00022989"/>
    </source>
</evidence>
<keyword evidence="5 12" id="KW-0808">Transferase</keyword>
<keyword evidence="11" id="KW-0325">Glycoprotein</keyword>
<dbReference type="GeneID" id="6504820"/>
<comment type="pathway">
    <text evidence="2">Protein modification; protein glycosylation.</text>
</comment>
<dbReference type="EMBL" id="CH902632">
    <property type="protein sequence ID" value="EDV32685.2"/>
    <property type="molecule type" value="Genomic_DNA"/>
</dbReference>
<evidence type="ECO:0000256" key="3">
    <source>
        <dbReference type="ARBA" id="ARBA00008919"/>
    </source>
</evidence>
<evidence type="ECO:0000256" key="1">
    <source>
        <dbReference type="ARBA" id="ARBA00004447"/>
    </source>
</evidence>
<sequence length="471" mass="54167">MSFPNLSAGQSIMPGLIALAPFSTNYDYSGDWLPRKASHHCSCKSDGRPLSDRPGHMSMAVRSNRLLSGSRVPLLLLLFLLAGTLIIVHRVSRSPILNQYMILREHLKEHPTSSSRTRTILIWNKFFGDPRWKLSWDTLGPQELRDELQCPVYTCELSNKHDYLPSLDMYDAIVFHAAEMYSIFEPVPSPRSPHQAYVFALMEPPGETKHRLDDEIGFYNLTMTYRLDSDIVWPYGQVVDTETGNVVAPSPHPHWRKPPSGFNNTEIWDLWPGKTKTAAWFVSHCETLSGREVLAEKLKEYFTVDIYGKCGTLSCARGDPYCDEMLDTDYLFYLAFENSICDDYVTEKLYSALRRNIIPVVFGGADYSRILPPHSYIDANQFETVADLALHMDYVGGDPAEYVSYFWWREHYSLASKSPFCDLCARLHDPAFKYKSQVYGDIQSWWFNSCRLQSRIQLERDSFRRAAHQTE</sequence>
<evidence type="ECO:0000256" key="9">
    <source>
        <dbReference type="ARBA" id="ARBA00023034"/>
    </source>
</evidence>
<evidence type="ECO:0000256" key="5">
    <source>
        <dbReference type="ARBA" id="ARBA00022679"/>
    </source>
</evidence>
<dbReference type="UniPathway" id="UPA00378"/>
<evidence type="ECO:0000256" key="6">
    <source>
        <dbReference type="ARBA" id="ARBA00022692"/>
    </source>
</evidence>
<dbReference type="Proteomes" id="UP000007801">
    <property type="component" value="Unassembled WGS sequence"/>
</dbReference>
<dbReference type="GO" id="GO:0008417">
    <property type="term" value="F:fucosyltransferase activity"/>
    <property type="evidence" value="ECO:0007669"/>
    <property type="project" value="InterPro"/>
</dbReference>
<dbReference type="EC" id="2.4.1.-" evidence="12"/>
<dbReference type="FunCoup" id="B3MYJ1">
    <property type="interactions" value="30"/>
</dbReference>
<proteinExistence type="inferred from homology"/>
<evidence type="ECO:0000313" key="16">
    <source>
        <dbReference type="Proteomes" id="UP000007801"/>
    </source>
</evidence>
<keyword evidence="6 12" id="KW-0812">Transmembrane</keyword>
<keyword evidence="9 12" id="KW-0333">Golgi apparatus</keyword>
<evidence type="ECO:0000256" key="7">
    <source>
        <dbReference type="ARBA" id="ARBA00022968"/>
    </source>
</evidence>